<reference evidence="2" key="1">
    <citation type="journal article" date="2022" name="New Phytol.">
        <title>Phylogenomic structure and speciation in an emerging model: the Sphagnum magellanicum complex (Bryophyta).</title>
        <authorList>
            <person name="Shaw A.J."/>
            <person name="Piatkowski B."/>
            <person name="Duffy A.M."/>
            <person name="Aguero B."/>
            <person name="Imwattana K."/>
            <person name="Nieto-Lugilde M."/>
            <person name="Healey A."/>
            <person name="Weston D.J."/>
            <person name="Patel M.N."/>
            <person name="Schmutz J."/>
            <person name="Grimwood J."/>
            <person name="Yavitt J.B."/>
            <person name="Hassel K."/>
            <person name="Stenoien H.K."/>
            <person name="Flatberg K.I."/>
            <person name="Bickford C.P."/>
            <person name="Hicks K.A."/>
        </authorList>
    </citation>
    <scope>NUCLEOTIDE SEQUENCE [LARGE SCALE GENOMIC DNA]</scope>
</reference>
<sequence>MVVSLGCGARVWEEAHRETNSLCAYVGNVEAAAAGLVSCVQELEHLLTLSSIVKSGHDNIDVVTGRIATAATREVQKPAAQAAQAVAAAWEATMELGEVRRETHALRKAQWEEIKHLNLEAAETQMLYEVSRTKIQDLTDQSQKLTQNLEQQSSKLEELEKTHQAELALLQKKHKMMKAVAKERGSQNMELKKANEISKNHNTEF</sequence>
<evidence type="ECO:0000313" key="2">
    <source>
        <dbReference type="Proteomes" id="UP000828922"/>
    </source>
</evidence>
<comment type="caution">
    <text evidence="1">The sequence shown here is derived from an EMBL/GenBank/DDBJ whole genome shotgun (WGS) entry which is preliminary data.</text>
</comment>
<name>A0ACB8HL77_9BRYO</name>
<dbReference type="Proteomes" id="UP000828922">
    <property type="component" value="Linkage Group LG07"/>
</dbReference>
<dbReference type="EMBL" id="CM038913">
    <property type="protein sequence ID" value="KAH9556501.1"/>
    <property type="molecule type" value="Genomic_DNA"/>
</dbReference>
<keyword evidence="2" id="KW-1185">Reference proteome</keyword>
<organism evidence="1 2">
    <name type="scientific">Sphagnum magellanicum</name>
    <dbReference type="NCBI Taxonomy" id="128215"/>
    <lineage>
        <taxon>Eukaryota</taxon>
        <taxon>Viridiplantae</taxon>
        <taxon>Streptophyta</taxon>
        <taxon>Embryophyta</taxon>
        <taxon>Bryophyta</taxon>
        <taxon>Sphagnophytina</taxon>
        <taxon>Sphagnopsida</taxon>
        <taxon>Sphagnales</taxon>
        <taxon>Sphagnaceae</taxon>
        <taxon>Sphagnum</taxon>
    </lineage>
</organism>
<gene>
    <name evidence="1" type="ORF">CY35_07G031500</name>
</gene>
<accession>A0ACB8HL77</accession>
<protein>
    <submittedName>
        <fullName evidence="1">Uncharacterized protein</fullName>
    </submittedName>
</protein>
<evidence type="ECO:0000313" key="1">
    <source>
        <dbReference type="EMBL" id="KAH9556501.1"/>
    </source>
</evidence>
<proteinExistence type="predicted"/>